<keyword evidence="1" id="KW-0378">Hydrolase</keyword>
<dbReference type="PROSITE" id="PS51273">
    <property type="entry name" value="GATASE_TYPE_1"/>
    <property type="match status" value="1"/>
</dbReference>
<dbReference type="SUPFAM" id="SSF52317">
    <property type="entry name" value="Class I glutamine amidotransferase-like"/>
    <property type="match status" value="1"/>
</dbReference>
<proteinExistence type="predicted"/>
<dbReference type="InterPro" id="IPR011697">
    <property type="entry name" value="Peptidase_C26"/>
</dbReference>
<name>A0ABN2ZTY8_9ACTN</name>
<dbReference type="CDD" id="cd01745">
    <property type="entry name" value="GATase1_2"/>
    <property type="match status" value="1"/>
</dbReference>
<reference evidence="1 2" key="1">
    <citation type="journal article" date="2019" name="Int. J. Syst. Evol. Microbiol.">
        <title>The Global Catalogue of Microorganisms (GCM) 10K type strain sequencing project: providing services to taxonomists for standard genome sequencing and annotation.</title>
        <authorList>
            <consortium name="The Broad Institute Genomics Platform"/>
            <consortium name="The Broad Institute Genome Sequencing Center for Infectious Disease"/>
            <person name="Wu L."/>
            <person name="Ma J."/>
        </authorList>
    </citation>
    <scope>NUCLEOTIDE SEQUENCE [LARGE SCALE GENOMIC DNA]</scope>
    <source>
        <strain evidence="1 2">JCM 14560</strain>
    </source>
</reference>
<protein>
    <submittedName>
        <fullName evidence="1">Gamma-glutamyl-gamma-aminobutyrate hydrolase family protein</fullName>
    </submittedName>
</protein>
<dbReference type="Pfam" id="PF07722">
    <property type="entry name" value="Peptidase_C26"/>
    <property type="match status" value="1"/>
</dbReference>
<dbReference type="InterPro" id="IPR044668">
    <property type="entry name" value="PuuD-like"/>
</dbReference>
<comment type="caution">
    <text evidence="1">The sequence shown here is derived from an EMBL/GenBank/DDBJ whole genome shotgun (WGS) entry which is preliminary data.</text>
</comment>
<dbReference type="Gene3D" id="3.40.50.880">
    <property type="match status" value="1"/>
</dbReference>
<accession>A0ABN2ZTY8</accession>
<gene>
    <name evidence="1" type="ORF">GCM10009760_38460</name>
</gene>
<dbReference type="EMBL" id="BAAANT010000021">
    <property type="protein sequence ID" value="GAA2147494.1"/>
    <property type="molecule type" value="Genomic_DNA"/>
</dbReference>
<keyword evidence="2" id="KW-1185">Reference proteome</keyword>
<sequence length="236" mass="25061">MTARPLVGITSYLEEAAWGVWRQPAALIAQSYLDAVGRAGGTAVVLPPQTGGSGRLLDRLDGLVIAGGSDIDPARYGAPVHPLTGPPHHARDAWEFELLHGALERDLPLLGVCRGMQLLNVALGGDLVQHLPEQTGGEGHQIAPGTYNRQPVMISPGSRLGGILGKSAKVPCYHHQAIGRLAEGLRATAWSADESVEAVELPEQSFALGVQWHPEADPTDTRLFDAFVLAARKESN</sequence>
<dbReference type="Proteomes" id="UP001422759">
    <property type="component" value="Unassembled WGS sequence"/>
</dbReference>
<dbReference type="PANTHER" id="PTHR43235:SF1">
    <property type="entry name" value="GLUTAMINE AMIDOTRANSFERASE PB2B2.05-RELATED"/>
    <property type="match status" value="1"/>
</dbReference>
<dbReference type="RefSeq" id="WP_344466615.1">
    <property type="nucleotide sequence ID" value="NZ_BAAANT010000021.1"/>
</dbReference>
<evidence type="ECO:0000313" key="1">
    <source>
        <dbReference type="EMBL" id="GAA2147494.1"/>
    </source>
</evidence>
<dbReference type="GO" id="GO:0016787">
    <property type="term" value="F:hydrolase activity"/>
    <property type="evidence" value="ECO:0007669"/>
    <property type="project" value="UniProtKB-KW"/>
</dbReference>
<organism evidence="1 2">
    <name type="scientific">Kitasatospora kazusensis</name>
    <dbReference type="NCBI Taxonomy" id="407974"/>
    <lineage>
        <taxon>Bacteria</taxon>
        <taxon>Bacillati</taxon>
        <taxon>Actinomycetota</taxon>
        <taxon>Actinomycetes</taxon>
        <taxon>Kitasatosporales</taxon>
        <taxon>Streptomycetaceae</taxon>
        <taxon>Kitasatospora</taxon>
    </lineage>
</organism>
<dbReference type="InterPro" id="IPR029062">
    <property type="entry name" value="Class_I_gatase-like"/>
</dbReference>
<evidence type="ECO:0000313" key="2">
    <source>
        <dbReference type="Proteomes" id="UP001422759"/>
    </source>
</evidence>
<dbReference type="PANTHER" id="PTHR43235">
    <property type="entry name" value="GLUTAMINE AMIDOTRANSFERASE PB2B2.05-RELATED"/>
    <property type="match status" value="1"/>
</dbReference>